<feature type="transmembrane region" description="Helical" evidence="6">
    <location>
        <begin position="350"/>
        <end position="368"/>
    </location>
</feature>
<dbReference type="PANTHER" id="PTHR12778:SF10">
    <property type="entry name" value="MAJOR FACILITATOR SUPERFAMILY DOMAIN-CONTAINING PROTEIN 3"/>
    <property type="match status" value="1"/>
</dbReference>
<evidence type="ECO:0000313" key="8">
    <source>
        <dbReference type="EMBL" id="RXK13286.1"/>
    </source>
</evidence>
<feature type="transmembrane region" description="Helical" evidence="6">
    <location>
        <begin position="105"/>
        <end position="128"/>
    </location>
</feature>
<dbReference type="OrthoDB" id="9787815at2"/>
<dbReference type="PANTHER" id="PTHR12778">
    <property type="entry name" value="SOLUTE CARRIER FAMILY 33 ACETYL-COA TRANSPORTER -RELATED"/>
    <property type="match status" value="1"/>
</dbReference>
<dbReference type="Gene3D" id="1.20.1250.20">
    <property type="entry name" value="MFS general substrate transporter like domains"/>
    <property type="match status" value="2"/>
</dbReference>
<dbReference type="InterPro" id="IPR036259">
    <property type="entry name" value="MFS_trans_sf"/>
</dbReference>
<feature type="transmembrane region" description="Helical" evidence="6">
    <location>
        <begin position="253"/>
        <end position="274"/>
    </location>
</feature>
<evidence type="ECO:0000256" key="5">
    <source>
        <dbReference type="ARBA" id="ARBA00023136"/>
    </source>
</evidence>
<comment type="caution">
    <text evidence="8">The sequence shown here is derived from an EMBL/GenBank/DDBJ whole genome shotgun (WGS) entry which is preliminary data.</text>
</comment>
<keyword evidence="3 6" id="KW-0812">Transmembrane</keyword>
<evidence type="ECO:0000256" key="1">
    <source>
        <dbReference type="ARBA" id="ARBA00004141"/>
    </source>
</evidence>
<protein>
    <submittedName>
        <fullName evidence="8">MFS transporter</fullName>
    </submittedName>
</protein>
<dbReference type="Proteomes" id="UP000289718">
    <property type="component" value="Unassembled WGS sequence"/>
</dbReference>
<dbReference type="GO" id="GO:0016020">
    <property type="term" value="C:membrane"/>
    <property type="evidence" value="ECO:0007669"/>
    <property type="project" value="UniProtKB-SubCell"/>
</dbReference>
<feature type="transmembrane region" description="Helical" evidence="6">
    <location>
        <begin position="307"/>
        <end position="330"/>
    </location>
</feature>
<dbReference type="SUPFAM" id="SSF103473">
    <property type="entry name" value="MFS general substrate transporter"/>
    <property type="match status" value="1"/>
</dbReference>
<feature type="domain" description="Major facilitator superfamily (MFS) profile" evidence="7">
    <location>
        <begin position="4"/>
        <end position="397"/>
    </location>
</feature>
<evidence type="ECO:0000256" key="2">
    <source>
        <dbReference type="ARBA" id="ARBA00022448"/>
    </source>
</evidence>
<dbReference type="AlphaFoldDB" id="A0A4Q1AV35"/>
<dbReference type="EMBL" id="NXIE01000002">
    <property type="protein sequence ID" value="RXK13286.1"/>
    <property type="molecule type" value="Genomic_DNA"/>
</dbReference>
<name>A0A4Q1AV35_9BACT</name>
<dbReference type="InterPro" id="IPR004752">
    <property type="entry name" value="AmpG_permease/AT-1"/>
</dbReference>
<reference evidence="8 9" key="1">
    <citation type="submission" date="2017-09" db="EMBL/GenBank/DDBJ databases">
        <title>Genomics of the genus Arcobacter.</title>
        <authorList>
            <person name="Perez-Cataluna A."/>
            <person name="Figueras M.J."/>
            <person name="Salas-Masso N."/>
        </authorList>
    </citation>
    <scope>NUCLEOTIDE SEQUENCE [LARGE SCALE GENOMIC DNA]</scope>
    <source>
        <strain evidence="8 9">F156-34</strain>
    </source>
</reference>
<keyword evidence="9" id="KW-1185">Reference proteome</keyword>
<evidence type="ECO:0000256" key="6">
    <source>
        <dbReference type="SAM" id="Phobius"/>
    </source>
</evidence>
<dbReference type="GO" id="GO:0022857">
    <property type="term" value="F:transmembrane transporter activity"/>
    <property type="evidence" value="ECO:0007669"/>
    <property type="project" value="InterPro"/>
</dbReference>
<feature type="transmembrane region" description="Helical" evidence="6">
    <location>
        <begin position="140"/>
        <end position="163"/>
    </location>
</feature>
<dbReference type="InterPro" id="IPR020846">
    <property type="entry name" value="MFS_dom"/>
</dbReference>
<feature type="transmembrane region" description="Helical" evidence="6">
    <location>
        <begin position="12"/>
        <end position="35"/>
    </location>
</feature>
<feature type="transmembrane region" description="Helical" evidence="6">
    <location>
        <begin position="169"/>
        <end position="188"/>
    </location>
</feature>
<feature type="transmembrane region" description="Helical" evidence="6">
    <location>
        <begin position="77"/>
        <end position="99"/>
    </location>
</feature>
<keyword evidence="4 6" id="KW-1133">Transmembrane helix</keyword>
<dbReference type="Pfam" id="PF07690">
    <property type="entry name" value="MFS_1"/>
    <property type="match status" value="1"/>
</dbReference>
<accession>A0A4Q1AV35</accession>
<feature type="transmembrane region" description="Helical" evidence="6">
    <location>
        <begin position="374"/>
        <end position="390"/>
    </location>
</feature>
<dbReference type="RefSeq" id="WP_129061107.1">
    <property type="nucleotide sequence ID" value="NZ_NXIE01000002.1"/>
</dbReference>
<proteinExistence type="predicted"/>
<organism evidence="8 9">
    <name type="scientific">Halarcobacter mediterraneus</name>
    <dbReference type="NCBI Taxonomy" id="2023153"/>
    <lineage>
        <taxon>Bacteria</taxon>
        <taxon>Pseudomonadati</taxon>
        <taxon>Campylobacterota</taxon>
        <taxon>Epsilonproteobacteria</taxon>
        <taxon>Campylobacterales</taxon>
        <taxon>Arcobacteraceae</taxon>
        <taxon>Halarcobacter</taxon>
    </lineage>
</organism>
<evidence type="ECO:0000256" key="4">
    <source>
        <dbReference type="ARBA" id="ARBA00022989"/>
    </source>
</evidence>
<keyword evidence="5 6" id="KW-0472">Membrane</keyword>
<feature type="transmembrane region" description="Helical" evidence="6">
    <location>
        <begin position="281"/>
        <end position="301"/>
    </location>
</feature>
<gene>
    <name evidence="8" type="ORF">CP965_05650</name>
</gene>
<feature type="transmembrane region" description="Helical" evidence="6">
    <location>
        <begin position="47"/>
        <end position="65"/>
    </location>
</feature>
<sequence length="404" mass="45439">MKKKLTLKEFTLLISLYTSQYIGFAFFAEAFIGILRQNKMPLENLGLIYMLGLFWVFRFLWAPFIDKIKFKIGHYKGWIIIFQLLMVTTLLTIGQFSLINNLQTIILLSVFFAFTAASQSIALDGLVYKNVFKKERSFAMSIKAASGLLGMVLGGGVGLVLYTHLGWEFTMTIVSITMLIALIQIIFYKESNQKKVQVTTELNYKQFISFWKGRDKKQWLLLLFLYPATISSAYGLITPMLVDLGWSLDKIGYAVHIIGYSIGVLASFSTTWFIKRYGKKTVLVGASLGQCFGMLLLLILFHNNETISTILIVGIIFSFYTPSSVIMTTLMMDKASKKTPAAQFAAQHSVYMLSGIIFATLAVSFAGILGYTNIVLIGAFIGLLAAYVSYKIELEKEKLKNERN</sequence>
<evidence type="ECO:0000256" key="3">
    <source>
        <dbReference type="ARBA" id="ARBA00022692"/>
    </source>
</evidence>
<evidence type="ECO:0000259" key="7">
    <source>
        <dbReference type="PROSITE" id="PS50850"/>
    </source>
</evidence>
<feature type="transmembrane region" description="Helical" evidence="6">
    <location>
        <begin position="219"/>
        <end position="241"/>
    </location>
</feature>
<evidence type="ECO:0000313" key="9">
    <source>
        <dbReference type="Proteomes" id="UP000289718"/>
    </source>
</evidence>
<dbReference type="InterPro" id="IPR011701">
    <property type="entry name" value="MFS"/>
</dbReference>
<dbReference type="PROSITE" id="PS50850">
    <property type="entry name" value="MFS"/>
    <property type="match status" value="1"/>
</dbReference>
<keyword evidence="2" id="KW-0813">Transport</keyword>
<comment type="subcellular location">
    <subcellularLocation>
        <location evidence="1">Membrane</location>
        <topology evidence="1">Multi-pass membrane protein</topology>
    </subcellularLocation>
</comment>